<name>A0A512HTD4_9ACTN</name>
<gene>
    <name evidence="2" type="ORF">AFL01nite_10450</name>
</gene>
<feature type="region of interest" description="Disordered" evidence="1">
    <location>
        <begin position="31"/>
        <end position="75"/>
    </location>
</feature>
<dbReference type="OrthoDB" id="3745727at2"/>
<sequence>MSWRAARPVLLVLAVVATLGVFGWYMISSGDSGDERATPEASATPSEPVLSADPSHEAPAPAPTTEPTTAPTAPAACEDEDTRFNADGTQGDSLLPDCGQQPVTKAEQQKDGLSLACGGDYPVILYKSTTSGAKTSVCGRDAVGDRFRVVVKQQDGDAVDLPGEYDWRRDVYVAEADGTRYELHAVDGSLHVTRGGRTTVQDSKDWISLDNEIDDL</sequence>
<accession>A0A512HTD4</accession>
<reference evidence="2 3" key="1">
    <citation type="submission" date="2019-07" db="EMBL/GenBank/DDBJ databases">
        <title>Whole genome shotgun sequence of Aeromicrobium flavum NBRC 107625.</title>
        <authorList>
            <person name="Hosoyama A."/>
            <person name="Uohara A."/>
            <person name="Ohji S."/>
            <person name="Ichikawa N."/>
        </authorList>
    </citation>
    <scope>NUCLEOTIDE SEQUENCE [LARGE SCALE GENOMIC DNA]</scope>
    <source>
        <strain evidence="2 3">NBRC 107625</strain>
    </source>
</reference>
<evidence type="ECO:0000313" key="2">
    <source>
        <dbReference type="EMBL" id="GEO88718.1"/>
    </source>
</evidence>
<keyword evidence="3" id="KW-1185">Reference proteome</keyword>
<feature type="compositionally biased region" description="Low complexity" evidence="1">
    <location>
        <begin position="57"/>
        <end position="75"/>
    </location>
</feature>
<dbReference type="AlphaFoldDB" id="A0A512HTD4"/>
<feature type="region of interest" description="Disordered" evidence="1">
    <location>
        <begin position="82"/>
        <end position="101"/>
    </location>
</feature>
<dbReference type="Proteomes" id="UP000321769">
    <property type="component" value="Unassembled WGS sequence"/>
</dbReference>
<dbReference type="EMBL" id="BJZQ01000003">
    <property type="protein sequence ID" value="GEO88718.1"/>
    <property type="molecule type" value="Genomic_DNA"/>
</dbReference>
<evidence type="ECO:0000256" key="1">
    <source>
        <dbReference type="SAM" id="MobiDB-lite"/>
    </source>
</evidence>
<evidence type="ECO:0000313" key="3">
    <source>
        <dbReference type="Proteomes" id="UP000321769"/>
    </source>
</evidence>
<proteinExistence type="predicted"/>
<protein>
    <submittedName>
        <fullName evidence="2">Uncharacterized protein</fullName>
    </submittedName>
</protein>
<organism evidence="2 3">
    <name type="scientific">Aeromicrobium flavum</name>
    <dbReference type="NCBI Taxonomy" id="416568"/>
    <lineage>
        <taxon>Bacteria</taxon>
        <taxon>Bacillati</taxon>
        <taxon>Actinomycetota</taxon>
        <taxon>Actinomycetes</taxon>
        <taxon>Propionibacteriales</taxon>
        <taxon>Nocardioidaceae</taxon>
        <taxon>Aeromicrobium</taxon>
    </lineage>
</organism>
<comment type="caution">
    <text evidence="2">The sequence shown here is derived from an EMBL/GenBank/DDBJ whole genome shotgun (WGS) entry which is preliminary data.</text>
</comment>
<dbReference type="RefSeq" id="WP_146826126.1">
    <property type="nucleotide sequence ID" value="NZ_BAAAYQ010000005.1"/>
</dbReference>